<dbReference type="Proteomes" id="UP000663832">
    <property type="component" value="Unassembled WGS sequence"/>
</dbReference>
<dbReference type="OrthoDB" id="10298518at2759"/>
<dbReference type="Proteomes" id="UP000663877">
    <property type="component" value="Unassembled WGS sequence"/>
</dbReference>
<evidence type="ECO:0000313" key="1">
    <source>
        <dbReference type="EMBL" id="CAF0859133.1"/>
    </source>
</evidence>
<dbReference type="EMBL" id="CAJNOM010000217">
    <property type="protein sequence ID" value="CAF1242619.1"/>
    <property type="molecule type" value="Genomic_DNA"/>
</dbReference>
<reference evidence="1" key="1">
    <citation type="submission" date="2021-02" db="EMBL/GenBank/DDBJ databases">
        <authorList>
            <person name="Nowell W R."/>
        </authorList>
    </citation>
    <scope>NUCLEOTIDE SEQUENCE</scope>
</reference>
<comment type="caution">
    <text evidence="1">The sequence shown here is derived from an EMBL/GenBank/DDBJ whole genome shotgun (WGS) entry which is preliminary data.</text>
</comment>
<sequence>MPKSRTKRKLTKIIAALSLSTQPNPLLLQNNDINNSSNHQQSLQKISSEIVNKNDLAKLSTIVTDLITGKHDETIYEDFLLIFKHFSVRSLRDGHLEETFYHLIQAGITFIRTNQQRFDKNKLEECYRYKYQS</sequence>
<protein>
    <submittedName>
        <fullName evidence="1">Uncharacterized protein</fullName>
    </submittedName>
</protein>
<evidence type="ECO:0000313" key="3">
    <source>
        <dbReference type="Proteomes" id="UP000663832"/>
    </source>
</evidence>
<accession>A0A813WCK3</accession>
<dbReference type="AlphaFoldDB" id="A0A813WCK3"/>
<keyword evidence="3" id="KW-1185">Reference proteome</keyword>
<evidence type="ECO:0000313" key="4">
    <source>
        <dbReference type="Proteomes" id="UP000663877"/>
    </source>
</evidence>
<proteinExistence type="predicted"/>
<name>A0A813WCK3_9BILA</name>
<organism evidence="1 4">
    <name type="scientific">Adineta steineri</name>
    <dbReference type="NCBI Taxonomy" id="433720"/>
    <lineage>
        <taxon>Eukaryota</taxon>
        <taxon>Metazoa</taxon>
        <taxon>Spiralia</taxon>
        <taxon>Gnathifera</taxon>
        <taxon>Rotifera</taxon>
        <taxon>Eurotatoria</taxon>
        <taxon>Bdelloidea</taxon>
        <taxon>Adinetida</taxon>
        <taxon>Adinetidae</taxon>
        <taxon>Adineta</taxon>
    </lineage>
</organism>
<evidence type="ECO:0000313" key="2">
    <source>
        <dbReference type="EMBL" id="CAF1242619.1"/>
    </source>
</evidence>
<gene>
    <name evidence="1" type="ORF">BJG266_LOCUS8276</name>
    <name evidence="2" type="ORF">QVE165_LOCUS28062</name>
</gene>
<dbReference type="EMBL" id="CAJNOI010000026">
    <property type="protein sequence ID" value="CAF0859133.1"/>
    <property type="molecule type" value="Genomic_DNA"/>
</dbReference>